<dbReference type="RefSeq" id="WP_190434162.1">
    <property type="nucleotide sequence ID" value="NZ_JAMPKM010000002.1"/>
</dbReference>
<comment type="caution">
    <text evidence="2">The sequence shown here is derived from an EMBL/GenBank/DDBJ whole genome shotgun (WGS) entry which is preliminary data.</text>
</comment>
<reference evidence="2 3" key="1">
    <citation type="submission" date="2022-04" db="EMBL/GenBank/DDBJ databases">
        <title>Positive selection, recombination, and allopatry shape intraspecific diversity of widespread and dominant cyanobacteria.</title>
        <authorList>
            <person name="Wei J."/>
            <person name="Shu W."/>
            <person name="Hu C."/>
        </authorList>
    </citation>
    <scope>NUCLEOTIDE SEQUENCE [LARGE SCALE GENOMIC DNA]</scope>
    <source>
        <strain evidence="2 3">GB2-A4</strain>
    </source>
</reference>
<evidence type="ECO:0000313" key="2">
    <source>
        <dbReference type="EMBL" id="MEP0816652.1"/>
    </source>
</evidence>
<dbReference type="PANTHER" id="PTHR34408:SF1">
    <property type="entry name" value="GLYCOSYL HYDROLASE FAMILY 19 DOMAIN-CONTAINING PROTEIN HI_1415"/>
    <property type="match status" value="1"/>
</dbReference>
<accession>A0ABV0J4F0</accession>
<evidence type="ECO:0000313" key="3">
    <source>
        <dbReference type="Proteomes" id="UP001464891"/>
    </source>
</evidence>
<dbReference type="Gene3D" id="1.10.101.10">
    <property type="entry name" value="PGBD-like superfamily/PGBD"/>
    <property type="match status" value="1"/>
</dbReference>
<dbReference type="SUPFAM" id="SSF53955">
    <property type="entry name" value="Lysozyme-like"/>
    <property type="match status" value="1"/>
</dbReference>
<dbReference type="SUPFAM" id="SSF47090">
    <property type="entry name" value="PGBD-like"/>
    <property type="match status" value="1"/>
</dbReference>
<feature type="domain" description="Glycoside hydrolase family 19 catalytic" evidence="1">
    <location>
        <begin position="172"/>
        <end position="224"/>
    </location>
</feature>
<dbReference type="Pfam" id="PF00182">
    <property type="entry name" value="Glyco_hydro_19"/>
    <property type="match status" value="1"/>
</dbReference>
<proteinExistence type="predicted"/>
<dbReference type="InterPro" id="IPR023346">
    <property type="entry name" value="Lysozyme-like_dom_sf"/>
</dbReference>
<dbReference type="InterPro" id="IPR052354">
    <property type="entry name" value="Cell_Wall_Dynamics_Protein"/>
</dbReference>
<dbReference type="Gene3D" id="1.10.530.10">
    <property type="match status" value="1"/>
</dbReference>
<dbReference type="PANTHER" id="PTHR34408">
    <property type="entry name" value="FAMILY PROTEIN, PUTATIVE-RELATED"/>
    <property type="match status" value="1"/>
</dbReference>
<sequence>MRLQDICNGPATLTLNQVAHDADLVKQIQVRLRDLQMPIGEPDGRCGPLTAAAIARFCKAFNAANDDLTPEIAKQLIQAKTIPNCNPLLEMLGPGQVADILDCSLSDLEAYLPGVLQAFHQRQLLNRPTLIAAIATIGVETGGFRPIHEWGDDDYFTRMYEYRDDLGNTQPGDGARYHGRGFVQITGRANYREYGQKLGCQLEENPDLALDPKTAAEILALYFYDRGVDQAAQNSDWEQVRRLVNGGLNGWDEFINFVKRAQKML</sequence>
<dbReference type="InterPro" id="IPR000726">
    <property type="entry name" value="Glyco_hydro_19_cat"/>
</dbReference>
<keyword evidence="3" id="KW-1185">Reference proteome</keyword>
<dbReference type="Proteomes" id="UP001464891">
    <property type="component" value="Unassembled WGS sequence"/>
</dbReference>
<dbReference type="InterPro" id="IPR036366">
    <property type="entry name" value="PGBDSf"/>
</dbReference>
<evidence type="ECO:0000259" key="1">
    <source>
        <dbReference type="Pfam" id="PF00182"/>
    </source>
</evidence>
<protein>
    <recommendedName>
        <fullName evidence="1">Glycoside hydrolase family 19 catalytic domain-containing protein</fullName>
    </recommendedName>
</protein>
<organism evidence="2 3">
    <name type="scientific">Trichocoleus desertorum GB2-A4</name>
    <dbReference type="NCBI Taxonomy" id="2933944"/>
    <lineage>
        <taxon>Bacteria</taxon>
        <taxon>Bacillati</taxon>
        <taxon>Cyanobacteriota</taxon>
        <taxon>Cyanophyceae</taxon>
        <taxon>Leptolyngbyales</taxon>
        <taxon>Trichocoleusaceae</taxon>
        <taxon>Trichocoleus</taxon>
    </lineage>
</organism>
<name>A0ABV0J4F0_9CYAN</name>
<dbReference type="EMBL" id="JAMPKM010000002">
    <property type="protein sequence ID" value="MEP0816652.1"/>
    <property type="molecule type" value="Genomic_DNA"/>
</dbReference>
<dbReference type="InterPro" id="IPR036365">
    <property type="entry name" value="PGBD-like_sf"/>
</dbReference>
<gene>
    <name evidence="2" type="ORF">NC998_06050</name>
</gene>